<evidence type="ECO:0000313" key="6">
    <source>
        <dbReference type="Proteomes" id="UP000256900"/>
    </source>
</evidence>
<dbReference type="InterPro" id="IPR051321">
    <property type="entry name" value="PHA/PHB_synthase"/>
</dbReference>
<dbReference type="AlphaFoldDB" id="A0A3D9Z0W5"/>
<dbReference type="InterPro" id="IPR010941">
    <property type="entry name" value="PhaC_N"/>
</dbReference>
<proteinExistence type="predicted"/>
<feature type="domain" description="Poly-beta-hydroxybutyrate polymerase N-terminal" evidence="3">
    <location>
        <begin position="112"/>
        <end position="280"/>
    </location>
</feature>
<accession>A0A3D9Z0W5</accession>
<dbReference type="EMBL" id="QUMO01000001">
    <property type="protein sequence ID" value="REF88824.1"/>
    <property type="molecule type" value="Genomic_DNA"/>
</dbReference>
<evidence type="ECO:0000259" key="4">
    <source>
        <dbReference type="Pfam" id="PF12551"/>
    </source>
</evidence>
<evidence type="ECO:0000256" key="1">
    <source>
        <dbReference type="ARBA" id="ARBA00022679"/>
    </source>
</evidence>
<dbReference type="InterPro" id="IPR029058">
    <property type="entry name" value="AB_hydrolase_fold"/>
</dbReference>
<dbReference type="GO" id="GO:0042619">
    <property type="term" value="P:poly-hydroxybutyrate biosynthetic process"/>
    <property type="evidence" value="ECO:0007669"/>
    <property type="project" value="InterPro"/>
</dbReference>
<dbReference type="OrthoDB" id="7208816at2"/>
<protein>
    <submittedName>
        <fullName evidence="5">Polyhydroxyalkanoate synthase</fullName>
    </submittedName>
</protein>
<dbReference type="SUPFAM" id="SSF53474">
    <property type="entry name" value="alpha/beta-Hydrolases"/>
    <property type="match status" value="1"/>
</dbReference>
<keyword evidence="6" id="KW-1185">Reference proteome</keyword>
<dbReference type="Pfam" id="PF12551">
    <property type="entry name" value="PHBC_N"/>
    <property type="match status" value="1"/>
</dbReference>
<comment type="caution">
    <text evidence="5">The sequence shown here is derived from an EMBL/GenBank/DDBJ whole genome shotgun (WGS) entry which is preliminary data.</text>
</comment>
<dbReference type="InterPro" id="IPR022211">
    <property type="entry name" value="PHBC_N"/>
</dbReference>
<feature type="domain" description="Poly-beta-hydroxybutyrate polymerase N-terminal" evidence="4">
    <location>
        <begin position="46"/>
        <end position="84"/>
    </location>
</feature>
<name>A0A3D9Z0W5_9HYPH</name>
<sequence>MSEVVNLAQKRAPVDPEALNAAPAAIALQHDKAPDSTASEDIPEDHVDRLLHAREAPLTSSLSYISLLLAYLDWSLHLANSPGRRVTLAQDAAHKWMQLFTPSQWDAPAPGDRRFSNESWNHSPFNFFAQATVLGEEWWRAATAAMPGVARQHSNIVAFAARQVLDLLSPSNSPLTNPEVIKTTAEEFGFNFIRGGHNFFEDLQRLAEHKSLDDMDGFEVGKNLAVTPGKVVLRTELMELIQYSPTTPSVRPEPILVVPAWIMKYYILDLSPNNSFVRYLVAQGFTVFCVSWRNPGAELRNTSLDDYRRLGVMAALDAVTAICGAKKIHGVGYCLGGTLLSIAAAAMARDGDERLATVTMLAAQTDFTEAGELQLFTDESQLALLDDVMWQQGFLDSTQMAGAFQVLRSNELIWSRLIKTYLLGEREKPFDLMAWNADATRMPYRMHSEYLHAMFLHNDLAEGRFRVGGEPIAISAIGVPIFAVTTETDHVAPWRSVYKINLLNEGDITFVLTSGGHNAGIVSEPGHRNRRFRLAHRPAHGRFVSPEEWKAAATQYEGSWWPNLVDWLAKYSSEPVVPPSLAAPDRGYPAICDAPGTYVREM</sequence>
<evidence type="ECO:0000313" key="5">
    <source>
        <dbReference type="EMBL" id="REF88824.1"/>
    </source>
</evidence>
<keyword evidence="2" id="KW-0012">Acyltransferase</keyword>
<dbReference type="PANTHER" id="PTHR36837">
    <property type="entry name" value="POLY(3-HYDROXYALKANOATE) POLYMERASE SUBUNIT PHAC"/>
    <property type="match status" value="1"/>
</dbReference>
<organism evidence="5 6">
    <name type="scientific">Methylovirgula ligni</name>
    <dbReference type="NCBI Taxonomy" id="569860"/>
    <lineage>
        <taxon>Bacteria</taxon>
        <taxon>Pseudomonadati</taxon>
        <taxon>Pseudomonadota</taxon>
        <taxon>Alphaproteobacteria</taxon>
        <taxon>Hyphomicrobiales</taxon>
        <taxon>Beijerinckiaceae</taxon>
        <taxon>Methylovirgula</taxon>
    </lineage>
</organism>
<reference evidence="5 6" key="1">
    <citation type="submission" date="2018-08" db="EMBL/GenBank/DDBJ databases">
        <title>Genomic Encyclopedia of Type Strains, Phase IV (KMG-IV): sequencing the most valuable type-strain genomes for metagenomic binning, comparative biology and taxonomic classification.</title>
        <authorList>
            <person name="Goeker M."/>
        </authorList>
    </citation>
    <scope>NUCLEOTIDE SEQUENCE [LARGE SCALE GENOMIC DNA]</scope>
    <source>
        <strain evidence="5 6">BW863</strain>
    </source>
</reference>
<gene>
    <name evidence="5" type="ORF">DES32_0032</name>
</gene>
<dbReference type="Proteomes" id="UP000256900">
    <property type="component" value="Unassembled WGS sequence"/>
</dbReference>
<evidence type="ECO:0000259" key="3">
    <source>
        <dbReference type="Pfam" id="PF07167"/>
    </source>
</evidence>
<dbReference type="RefSeq" id="WP_115834679.1">
    <property type="nucleotide sequence ID" value="NZ_CP025086.1"/>
</dbReference>
<dbReference type="Pfam" id="PF07167">
    <property type="entry name" value="PhaC_N"/>
    <property type="match status" value="1"/>
</dbReference>
<dbReference type="Gene3D" id="3.40.50.1820">
    <property type="entry name" value="alpha/beta hydrolase"/>
    <property type="match status" value="1"/>
</dbReference>
<evidence type="ECO:0000256" key="2">
    <source>
        <dbReference type="ARBA" id="ARBA00023315"/>
    </source>
</evidence>
<dbReference type="GO" id="GO:0016746">
    <property type="term" value="F:acyltransferase activity"/>
    <property type="evidence" value="ECO:0007669"/>
    <property type="project" value="UniProtKB-KW"/>
</dbReference>
<keyword evidence="1" id="KW-0808">Transferase</keyword>
<dbReference type="PANTHER" id="PTHR36837:SF5">
    <property type="entry name" value="POLY-3-HYDROXYBUTYRATE SYNTHASE"/>
    <property type="match status" value="1"/>
</dbReference>